<evidence type="ECO:0000313" key="3">
    <source>
        <dbReference type="Proteomes" id="UP001187682"/>
    </source>
</evidence>
<organism evidence="2 3">
    <name type="scientific">Cephalotrichum gorgonifer</name>
    <dbReference type="NCBI Taxonomy" id="2041049"/>
    <lineage>
        <taxon>Eukaryota</taxon>
        <taxon>Fungi</taxon>
        <taxon>Dikarya</taxon>
        <taxon>Ascomycota</taxon>
        <taxon>Pezizomycotina</taxon>
        <taxon>Sordariomycetes</taxon>
        <taxon>Hypocreomycetidae</taxon>
        <taxon>Microascales</taxon>
        <taxon>Microascaceae</taxon>
        <taxon>Cephalotrichum</taxon>
    </lineage>
</organism>
<sequence>MVNVASLQRMPAKTLSELILAEAGTEDKSYAIIDVRDHDHLGGHIKTSTHVPSATLEAFLPTLLRTLAPKRTVIFHCALSQQRGPSAALRYLREREKKAGGPAAETAEIPAEQQAVYVLDLGFVGWAREYGSDERLTENFRKELWEDY</sequence>
<accession>A0AAE8SSB5</accession>
<dbReference type="PANTHER" id="PTHR10828">
    <property type="entry name" value="M-PHASE INDUCER PHOSPHATASE DUAL SPECIFICITY PHOSPHATASE CDC25"/>
    <property type="match status" value="1"/>
</dbReference>
<dbReference type="GO" id="GO:0004725">
    <property type="term" value="F:protein tyrosine phosphatase activity"/>
    <property type="evidence" value="ECO:0007669"/>
    <property type="project" value="TreeGrafter"/>
</dbReference>
<dbReference type="Pfam" id="PF00581">
    <property type="entry name" value="Rhodanese"/>
    <property type="match status" value="1"/>
</dbReference>
<feature type="domain" description="Rhodanese" evidence="1">
    <location>
        <begin position="26"/>
        <end position="135"/>
    </location>
</feature>
<dbReference type="SUPFAM" id="SSF52821">
    <property type="entry name" value="Rhodanese/Cell cycle control phosphatase"/>
    <property type="match status" value="1"/>
</dbReference>
<reference evidence="2" key="1">
    <citation type="submission" date="2018-03" db="EMBL/GenBank/DDBJ databases">
        <authorList>
            <person name="Guldener U."/>
        </authorList>
    </citation>
    <scope>NUCLEOTIDE SEQUENCE</scope>
</reference>
<evidence type="ECO:0000313" key="2">
    <source>
        <dbReference type="EMBL" id="SPN98493.1"/>
    </source>
</evidence>
<dbReference type="GO" id="GO:0005737">
    <property type="term" value="C:cytoplasm"/>
    <property type="evidence" value="ECO:0007669"/>
    <property type="project" value="TreeGrafter"/>
</dbReference>
<dbReference type="SMART" id="SM00450">
    <property type="entry name" value="RHOD"/>
    <property type="match status" value="1"/>
</dbReference>
<gene>
    <name evidence="2" type="ORF">DNG_01538</name>
</gene>
<keyword evidence="3" id="KW-1185">Reference proteome</keyword>
<name>A0AAE8SSB5_9PEZI</name>
<dbReference type="GO" id="GO:0005634">
    <property type="term" value="C:nucleus"/>
    <property type="evidence" value="ECO:0007669"/>
    <property type="project" value="TreeGrafter"/>
</dbReference>
<dbReference type="PANTHER" id="PTHR10828:SF38">
    <property type="entry name" value="ARSENICAL-RESISTANCE PROTEIN 2-RELATED"/>
    <property type="match status" value="1"/>
</dbReference>
<dbReference type="PROSITE" id="PS50206">
    <property type="entry name" value="RHODANESE_3"/>
    <property type="match status" value="1"/>
</dbReference>
<dbReference type="InterPro" id="IPR001763">
    <property type="entry name" value="Rhodanese-like_dom"/>
</dbReference>
<proteinExistence type="predicted"/>
<dbReference type="Gene3D" id="3.40.250.10">
    <property type="entry name" value="Rhodanese-like domain"/>
    <property type="match status" value="1"/>
</dbReference>
<comment type="caution">
    <text evidence="2">The sequence shown here is derived from an EMBL/GenBank/DDBJ whole genome shotgun (WGS) entry which is preliminary data.</text>
</comment>
<protein>
    <recommendedName>
        <fullName evidence="1">Rhodanese domain-containing protein</fullName>
    </recommendedName>
</protein>
<dbReference type="EMBL" id="ONZQ02000002">
    <property type="protein sequence ID" value="SPN98493.1"/>
    <property type="molecule type" value="Genomic_DNA"/>
</dbReference>
<dbReference type="Proteomes" id="UP001187682">
    <property type="component" value="Unassembled WGS sequence"/>
</dbReference>
<evidence type="ECO:0000259" key="1">
    <source>
        <dbReference type="PROSITE" id="PS50206"/>
    </source>
</evidence>
<dbReference type="InterPro" id="IPR036873">
    <property type="entry name" value="Rhodanese-like_dom_sf"/>
</dbReference>
<dbReference type="AlphaFoldDB" id="A0AAE8SSB5"/>